<proteinExistence type="predicted"/>
<dbReference type="Proteomes" id="UP000183174">
    <property type="component" value="Unassembled WGS sequence"/>
</dbReference>
<evidence type="ECO:0000313" key="2">
    <source>
        <dbReference type="Proteomes" id="UP000183174"/>
    </source>
</evidence>
<evidence type="ECO:0000313" key="1">
    <source>
        <dbReference type="EMBL" id="SCB53090.1"/>
    </source>
</evidence>
<dbReference type="AlphaFoldDB" id="A0A1C3XLF6"/>
<dbReference type="EMBL" id="FMAE01000048">
    <property type="protein sequence ID" value="SCB53090.1"/>
    <property type="molecule type" value="Genomic_DNA"/>
</dbReference>
<organism evidence="1 2">
    <name type="scientific">Bradyrhizobium yuanmingense</name>
    <dbReference type="NCBI Taxonomy" id="108015"/>
    <lineage>
        <taxon>Bacteria</taxon>
        <taxon>Pseudomonadati</taxon>
        <taxon>Pseudomonadota</taxon>
        <taxon>Alphaproteobacteria</taxon>
        <taxon>Hyphomicrobiales</taxon>
        <taxon>Nitrobacteraceae</taxon>
        <taxon>Bradyrhizobium</taxon>
    </lineage>
</organism>
<accession>A0A1C3XLF6</accession>
<reference evidence="1 2" key="1">
    <citation type="submission" date="2016-08" db="EMBL/GenBank/DDBJ databases">
        <authorList>
            <person name="Seilhamer J.J."/>
        </authorList>
    </citation>
    <scope>NUCLEOTIDE SEQUENCE [LARGE SCALE GENOMIC DNA]</scope>
    <source>
        <strain evidence="1 2">CCBAU 10071</strain>
    </source>
</reference>
<sequence>MTRQDVGLAYSFIGEERIGRLGIRPVLANHRNALSDISTNLLQQHAKALAKSSVPEFAQRSFTVKPSQRVRRHPMRLLIPDA</sequence>
<gene>
    <name evidence="1" type="ORF">GA0061099_104814</name>
</gene>
<protein>
    <submittedName>
        <fullName evidence="1">Uncharacterized protein</fullName>
    </submittedName>
</protein>
<name>A0A1C3XLF6_9BRAD</name>